<dbReference type="Proteomes" id="UP001165960">
    <property type="component" value="Unassembled WGS sequence"/>
</dbReference>
<dbReference type="EMBL" id="QTSX02000021">
    <property type="protein sequence ID" value="KAJ9089990.1"/>
    <property type="molecule type" value="Genomic_DNA"/>
</dbReference>
<evidence type="ECO:0000313" key="1">
    <source>
        <dbReference type="EMBL" id="KAJ9089990.1"/>
    </source>
</evidence>
<reference evidence="1" key="1">
    <citation type="submission" date="2022-04" db="EMBL/GenBank/DDBJ databases">
        <title>Genome of the entomopathogenic fungus Entomophthora muscae.</title>
        <authorList>
            <person name="Elya C."/>
            <person name="Lovett B.R."/>
            <person name="Lee E."/>
            <person name="Macias A.M."/>
            <person name="Hajek A.E."/>
            <person name="De Bivort B.L."/>
            <person name="Kasson M.T."/>
            <person name="De Fine Licht H.H."/>
            <person name="Stajich J.E."/>
        </authorList>
    </citation>
    <scope>NUCLEOTIDE SEQUENCE</scope>
    <source>
        <strain evidence="1">Berkeley</strain>
    </source>
</reference>
<sequence length="403" mass="46942">MLPDLVIDEIFSFLDHRSIQHLRGVCRYFNQTAVPLLLRFHCAKNFSCIGYQGFIVKYGRFVRVLEIHASGFECFKEMGLPLATVFPNLHYISLHWTGLRLQSQLDAFGEECLKLGGLKRVCVHQELHDNSTYIADSVVERTKALCAKSIPFSKLKLCFLWNTVDDFMLKYPPFLERCSKDKPTNLVVYSDYQYEFSMKLSSITACSSRLLKGEGDLEKDGPLYRTDSLKSFKELSSLVEHCMVHYKVDEDDSTEYLYDFKHMPSLDLDLVAHGNTLDIFNEQFQATRLSLTVCPSELTDFFRWTYECFPNLQHLYLNTPIPNHLPPLKPNSFLQLTHFYSNVTHPAFFWPELIHAAPHLLYIHTTQTNLLHLETLKPMLQVVPYRNILNIPTDKYYFFTKFI</sequence>
<keyword evidence="2" id="KW-1185">Reference proteome</keyword>
<name>A0ACC2USW6_9FUNG</name>
<accession>A0ACC2USW6</accession>
<proteinExistence type="predicted"/>
<evidence type="ECO:0000313" key="2">
    <source>
        <dbReference type="Proteomes" id="UP001165960"/>
    </source>
</evidence>
<comment type="caution">
    <text evidence="1">The sequence shown here is derived from an EMBL/GenBank/DDBJ whole genome shotgun (WGS) entry which is preliminary data.</text>
</comment>
<gene>
    <name evidence="1" type="ORF">DSO57_1007282</name>
</gene>
<protein>
    <submittedName>
        <fullName evidence="1">Uncharacterized protein</fullName>
    </submittedName>
</protein>
<organism evidence="1 2">
    <name type="scientific">Entomophthora muscae</name>
    <dbReference type="NCBI Taxonomy" id="34485"/>
    <lineage>
        <taxon>Eukaryota</taxon>
        <taxon>Fungi</taxon>
        <taxon>Fungi incertae sedis</taxon>
        <taxon>Zoopagomycota</taxon>
        <taxon>Entomophthoromycotina</taxon>
        <taxon>Entomophthoromycetes</taxon>
        <taxon>Entomophthorales</taxon>
        <taxon>Entomophthoraceae</taxon>
        <taxon>Entomophthora</taxon>
    </lineage>
</organism>